<dbReference type="Gene3D" id="2.60.120.10">
    <property type="entry name" value="Jelly Rolls"/>
    <property type="match status" value="1"/>
</dbReference>
<dbReference type="GO" id="GO:0046872">
    <property type="term" value="F:metal ion binding"/>
    <property type="evidence" value="ECO:0007669"/>
    <property type="project" value="UniProtKB-KW"/>
</dbReference>
<sequence length="272" mass="29621">MIQVRYSTSPTSAETSTTAELRDNFLVQDLFVDGEVRATYTHEDRMVIGGAVPSVGELELPAYADVLGTESHLEGRELGIINVGGPGHVLVDGEKFELEHLDGLYAGRGSEVTFAGAEAAYYFVSASAHATYPASHLSHDQIEPVALGSSDSANERNLFRYVWGQEVETSVLQFGVTVIANGSVWNTFPPHLHARRTEIYCYVDLAEEDRVFHFMGQPGATRHLVMKNREAVIAPPWSIHAGAGTGSYAFIWAMAGENNCYTDLAPVAVEDL</sequence>
<evidence type="ECO:0000256" key="2">
    <source>
        <dbReference type="ARBA" id="ARBA00001947"/>
    </source>
</evidence>
<dbReference type="SUPFAM" id="SSF51182">
    <property type="entry name" value="RmlC-like cupins"/>
    <property type="match status" value="1"/>
</dbReference>
<comment type="cofactor">
    <cofactor evidence="2">
        <name>Zn(2+)</name>
        <dbReference type="ChEBI" id="CHEBI:29105"/>
    </cofactor>
</comment>
<keyword evidence="5" id="KW-0479">Metal-binding</keyword>
<evidence type="ECO:0000256" key="1">
    <source>
        <dbReference type="ARBA" id="ARBA00000552"/>
    </source>
</evidence>
<evidence type="ECO:0000256" key="6">
    <source>
        <dbReference type="ARBA" id="ARBA00022833"/>
    </source>
</evidence>
<dbReference type="GO" id="GO:0019698">
    <property type="term" value="P:D-galacturonate catabolic process"/>
    <property type="evidence" value="ECO:0007669"/>
    <property type="project" value="TreeGrafter"/>
</dbReference>
<gene>
    <name evidence="8" type="ORF">SAMN04489844_2866</name>
</gene>
<dbReference type="OrthoDB" id="9770644at2"/>
<dbReference type="GO" id="GO:0045490">
    <property type="term" value="P:pectin catabolic process"/>
    <property type="evidence" value="ECO:0007669"/>
    <property type="project" value="InterPro"/>
</dbReference>
<dbReference type="AlphaFoldDB" id="A0A1H4UWA9"/>
<dbReference type="InterPro" id="IPR021120">
    <property type="entry name" value="KduI/IolB_isomerase"/>
</dbReference>
<accession>A0A1H4UWA9</accession>
<dbReference type="CDD" id="cd20491">
    <property type="entry name" value="cupin_KduI_C"/>
    <property type="match status" value="1"/>
</dbReference>
<name>A0A1H4UWA9_9ACTN</name>
<dbReference type="Proteomes" id="UP000198742">
    <property type="component" value="Unassembled WGS sequence"/>
</dbReference>
<dbReference type="EC" id="5.3.1.17" evidence="4"/>
<dbReference type="RefSeq" id="WP_090969701.1">
    <property type="nucleotide sequence ID" value="NZ_FNRT01000002.1"/>
</dbReference>
<evidence type="ECO:0000256" key="3">
    <source>
        <dbReference type="ARBA" id="ARBA00008086"/>
    </source>
</evidence>
<evidence type="ECO:0000256" key="7">
    <source>
        <dbReference type="ARBA" id="ARBA00023235"/>
    </source>
</evidence>
<evidence type="ECO:0000313" key="8">
    <source>
        <dbReference type="EMBL" id="SEC72698.1"/>
    </source>
</evidence>
<dbReference type="InterPro" id="IPR007045">
    <property type="entry name" value="KduI"/>
</dbReference>
<dbReference type="InterPro" id="IPR011051">
    <property type="entry name" value="RmlC_Cupin_sf"/>
</dbReference>
<keyword evidence="7 8" id="KW-0413">Isomerase</keyword>
<dbReference type="EMBL" id="FNRT01000002">
    <property type="protein sequence ID" value="SEC72698.1"/>
    <property type="molecule type" value="Genomic_DNA"/>
</dbReference>
<dbReference type="InterPro" id="IPR014710">
    <property type="entry name" value="RmlC-like_jellyroll"/>
</dbReference>
<dbReference type="NCBIfam" id="NF002091">
    <property type="entry name" value="PRK00924.1"/>
    <property type="match status" value="1"/>
</dbReference>
<dbReference type="Gene3D" id="2.60.120.520">
    <property type="entry name" value="pectin degrading enzyme 5-keto 4- deoxyuronate isomerase, domain 1"/>
    <property type="match status" value="1"/>
</dbReference>
<dbReference type="GO" id="GO:0008697">
    <property type="term" value="F:4-deoxy-L-threo-5-hexosulose-uronate ketol-isomerase activity"/>
    <property type="evidence" value="ECO:0007669"/>
    <property type="project" value="UniProtKB-EC"/>
</dbReference>
<dbReference type="InterPro" id="IPR027449">
    <property type="entry name" value="KduI_N"/>
</dbReference>
<keyword evidence="6" id="KW-0862">Zinc</keyword>
<dbReference type="PANTHER" id="PTHR38461:SF1">
    <property type="entry name" value="4-DEOXY-L-THREO-5-HEXOSULOSE-URONATE KETOL-ISOMERASE"/>
    <property type="match status" value="1"/>
</dbReference>
<dbReference type="STRING" id="402596.SAMN04489844_2866"/>
<keyword evidence="9" id="KW-1185">Reference proteome</keyword>
<dbReference type="PANTHER" id="PTHR38461">
    <property type="entry name" value="4-DEOXY-L-THREO-5-HEXOSULOSE-URONATE KETOL-ISOMERASE"/>
    <property type="match status" value="1"/>
</dbReference>
<evidence type="ECO:0000313" key="9">
    <source>
        <dbReference type="Proteomes" id="UP000198742"/>
    </source>
</evidence>
<proteinExistence type="inferred from homology"/>
<evidence type="ECO:0000256" key="5">
    <source>
        <dbReference type="ARBA" id="ARBA00022723"/>
    </source>
</evidence>
<reference evidence="9" key="1">
    <citation type="submission" date="2016-10" db="EMBL/GenBank/DDBJ databases">
        <authorList>
            <person name="Varghese N."/>
            <person name="Submissions S."/>
        </authorList>
    </citation>
    <scope>NUCLEOTIDE SEQUENCE [LARGE SCALE GENOMIC DNA]</scope>
    <source>
        <strain evidence="9">DSM 22017</strain>
    </source>
</reference>
<organism evidence="8 9">
    <name type="scientific">Nocardioides exalbidus</name>
    <dbReference type="NCBI Taxonomy" id="402596"/>
    <lineage>
        <taxon>Bacteria</taxon>
        <taxon>Bacillati</taxon>
        <taxon>Actinomycetota</taxon>
        <taxon>Actinomycetes</taxon>
        <taxon>Propionibacteriales</taxon>
        <taxon>Nocardioidaceae</taxon>
        <taxon>Nocardioides</taxon>
    </lineage>
</organism>
<dbReference type="CDD" id="cd20294">
    <property type="entry name" value="cupin_KduI_N"/>
    <property type="match status" value="1"/>
</dbReference>
<evidence type="ECO:0000256" key="4">
    <source>
        <dbReference type="ARBA" id="ARBA00012547"/>
    </source>
</evidence>
<dbReference type="GO" id="GO:0042840">
    <property type="term" value="P:D-glucuronate catabolic process"/>
    <property type="evidence" value="ECO:0007669"/>
    <property type="project" value="TreeGrafter"/>
</dbReference>
<dbReference type="Pfam" id="PF04962">
    <property type="entry name" value="KduI"/>
    <property type="match status" value="1"/>
</dbReference>
<comment type="catalytic activity">
    <reaction evidence="1">
        <text>5-dehydro-4-deoxy-D-glucuronate = 3-deoxy-D-glycero-2,5-hexodiulosonate</text>
        <dbReference type="Rhea" id="RHEA:23896"/>
        <dbReference type="ChEBI" id="CHEBI:17117"/>
        <dbReference type="ChEBI" id="CHEBI:29071"/>
        <dbReference type="EC" id="5.3.1.17"/>
    </reaction>
</comment>
<protein>
    <recommendedName>
        <fullName evidence="4">5-dehydro-4-deoxy-D-glucuronate isomerase</fullName>
        <ecNumber evidence="4">5.3.1.17</ecNumber>
    </recommendedName>
</protein>
<comment type="similarity">
    <text evidence="3">Belongs to the KduI family.</text>
</comment>